<reference evidence="1 2" key="1">
    <citation type="submission" date="2013-06" db="EMBL/GenBank/DDBJ databases">
        <authorList>
            <person name="Weinstock G."/>
            <person name="Sodergren E."/>
            <person name="Clifton S."/>
            <person name="Fulton L."/>
            <person name="Fulton B."/>
            <person name="Courtney L."/>
            <person name="Fronick C."/>
            <person name="Harrison M."/>
            <person name="Strong C."/>
            <person name="Farmer C."/>
            <person name="Delahaunty K."/>
            <person name="Markovic C."/>
            <person name="Hall O."/>
            <person name="Minx P."/>
            <person name="Tomlinson C."/>
            <person name="Mitreva M."/>
            <person name="Nelson J."/>
            <person name="Hou S."/>
            <person name="Wollam A."/>
            <person name="Pepin K.H."/>
            <person name="Johnson M."/>
            <person name="Bhonagiri V."/>
            <person name="Nash W.E."/>
            <person name="Warren W."/>
            <person name="Chinwalla A."/>
            <person name="Mardis E.R."/>
            <person name="Wilson R.K."/>
        </authorList>
    </citation>
    <scope>NUCLEOTIDE SEQUENCE [LARGE SCALE GENOMIC DNA]</scope>
    <source>
        <strain evidence="1 2">ATCC 51271</strain>
    </source>
</reference>
<sequence>MAKKVKDYYDVPYLEELAGKIMVVTSNFNKEIFLKETKDKIEDLEFNQRQELVAQALNKAFDVDYENVLKIFSKILGKELRGNSGAFTEGWWLWPVGRYVEIYGDEYFDESINFSKELTKRFTSEYCMRPLIKKYPEKSLKILKNWSRDEHERVRRLSSECLRIRLPWSKKLFTALEYFDEYFEILSNLKDDKDKYIQKSVANNLNDLYKEDKDKFNFIINTWKTEKNISKECEWVIKHGSRTADKK</sequence>
<evidence type="ECO:0008006" key="3">
    <source>
        <dbReference type="Google" id="ProtNLM"/>
    </source>
</evidence>
<dbReference type="Proteomes" id="UP000018227">
    <property type="component" value="Unassembled WGS sequence"/>
</dbReference>
<dbReference type="HOGENOM" id="CLU_064289_1_0_9"/>
<name>V2Z6E0_9FIRM</name>
<comment type="caution">
    <text evidence="1">The sequence shown here is derived from an EMBL/GenBank/DDBJ whole genome shotgun (WGS) entry which is preliminary data.</text>
</comment>
<protein>
    <recommendedName>
        <fullName evidence="3">DNA alkylation repair enzyme</fullName>
    </recommendedName>
</protein>
<dbReference type="SUPFAM" id="SSF48371">
    <property type="entry name" value="ARM repeat"/>
    <property type="match status" value="1"/>
</dbReference>
<dbReference type="eggNOG" id="COG4335">
    <property type="taxonomic scope" value="Bacteria"/>
</dbReference>
<dbReference type="OrthoDB" id="9797162at2"/>
<proteinExistence type="predicted"/>
<accession>V2Z6E0</accession>
<evidence type="ECO:0000313" key="1">
    <source>
        <dbReference type="EMBL" id="ESL02495.1"/>
    </source>
</evidence>
<keyword evidence="2" id="KW-1185">Reference proteome</keyword>
<dbReference type="InterPro" id="IPR016024">
    <property type="entry name" value="ARM-type_fold"/>
</dbReference>
<gene>
    <name evidence="1" type="ORF">GCWU0000282_002631</name>
</gene>
<dbReference type="AlphaFoldDB" id="V2Z6E0"/>
<evidence type="ECO:0000313" key="2">
    <source>
        <dbReference type="Proteomes" id="UP000018227"/>
    </source>
</evidence>
<dbReference type="EMBL" id="ACIL03000016">
    <property type="protein sequence ID" value="ESL02495.1"/>
    <property type="molecule type" value="Genomic_DNA"/>
</dbReference>
<dbReference type="InterPro" id="IPR014825">
    <property type="entry name" value="DNA_alkylation"/>
</dbReference>
<organism evidence="1 2">
    <name type="scientific">Catonella morbi ATCC 51271</name>
    <dbReference type="NCBI Taxonomy" id="592026"/>
    <lineage>
        <taxon>Bacteria</taxon>
        <taxon>Bacillati</taxon>
        <taxon>Bacillota</taxon>
        <taxon>Clostridia</taxon>
        <taxon>Lachnospirales</taxon>
        <taxon>Lachnospiraceae</taxon>
        <taxon>Catonella</taxon>
    </lineage>
</organism>
<dbReference type="RefSeq" id="WP_023355477.1">
    <property type="nucleotide sequence ID" value="NZ_KI535369.1"/>
</dbReference>
<dbReference type="Gene3D" id="1.25.40.290">
    <property type="entry name" value="ARM repeat domains"/>
    <property type="match status" value="1"/>
</dbReference>
<dbReference type="Pfam" id="PF08713">
    <property type="entry name" value="DNA_alkylation"/>
    <property type="match status" value="1"/>
</dbReference>
<dbReference type="STRING" id="592026.GCWU0000282_002631"/>